<evidence type="ECO:0000313" key="3">
    <source>
        <dbReference type="Proteomes" id="UP000054495"/>
    </source>
</evidence>
<name>A0A0D6M7F5_9BILA</name>
<organism evidence="2 3">
    <name type="scientific">Ancylostoma ceylanicum</name>
    <dbReference type="NCBI Taxonomy" id="53326"/>
    <lineage>
        <taxon>Eukaryota</taxon>
        <taxon>Metazoa</taxon>
        <taxon>Ecdysozoa</taxon>
        <taxon>Nematoda</taxon>
        <taxon>Chromadorea</taxon>
        <taxon>Rhabditida</taxon>
        <taxon>Rhabditina</taxon>
        <taxon>Rhabditomorpha</taxon>
        <taxon>Strongyloidea</taxon>
        <taxon>Ancylostomatidae</taxon>
        <taxon>Ancylostomatinae</taxon>
        <taxon>Ancylostoma</taxon>
    </lineage>
</organism>
<sequence length="76" mass="8540">MDNHPDAPVEEIPHKPNTEHSLTSADAHKKQTIKFAGDETKSDNETKQITLKPSVLESTRQLFQFVGELPRESVKS</sequence>
<keyword evidence="3" id="KW-1185">Reference proteome</keyword>
<dbReference type="Proteomes" id="UP000054495">
    <property type="component" value="Unassembled WGS sequence"/>
</dbReference>
<dbReference type="AlphaFoldDB" id="A0A0D6M7F5"/>
<accession>A0A0D6M7F5</accession>
<evidence type="ECO:0000313" key="2">
    <source>
        <dbReference type="EMBL" id="EPB80055.1"/>
    </source>
</evidence>
<gene>
    <name evidence="2" type="ORF">ANCCEY_00878</name>
</gene>
<feature type="compositionally biased region" description="Basic and acidic residues" evidence="1">
    <location>
        <begin position="1"/>
        <end position="18"/>
    </location>
</feature>
<dbReference type="EMBL" id="KE124785">
    <property type="protein sequence ID" value="EPB80055.1"/>
    <property type="molecule type" value="Genomic_DNA"/>
</dbReference>
<reference evidence="2 3" key="1">
    <citation type="submission" date="2013-05" db="EMBL/GenBank/DDBJ databases">
        <title>Draft genome of the parasitic nematode Anyclostoma ceylanicum.</title>
        <authorList>
            <person name="Mitreva M."/>
        </authorList>
    </citation>
    <scope>NUCLEOTIDE SEQUENCE [LARGE SCALE GENOMIC DNA]</scope>
</reference>
<feature type="region of interest" description="Disordered" evidence="1">
    <location>
        <begin position="1"/>
        <end position="30"/>
    </location>
</feature>
<protein>
    <submittedName>
        <fullName evidence="2">Uncharacterized protein</fullName>
    </submittedName>
</protein>
<proteinExistence type="predicted"/>
<evidence type="ECO:0000256" key="1">
    <source>
        <dbReference type="SAM" id="MobiDB-lite"/>
    </source>
</evidence>